<evidence type="ECO:0000313" key="3">
    <source>
        <dbReference type="Proteomes" id="UP000075424"/>
    </source>
</evidence>
<feature type="region of interest" description="Disordered" evidence="1">
    <location>
        <begin position="18"/>
        <end position="39"/>
    </location>
</feature>
<gene>
    <name evidence="2" type="ORF">B4109_1228</name>
</gene>
<dbReference type="GeneID" id="89612256"/>
<organism evidence="2 3">
    <name type="scientific">Geobacillus stearothermophilus</name>
    <name type="common">Bacillus stearothermophilus</name>
    <dbReference type="NCBI Taxonomy" id="1422"/>
    <lineage>
        <taxon>Bacteria</taxon>
        <taxon>Bacillati</taxon>
        <taxon>Bacillota</taxon>
        <taxon>Bacilli</taxon>
        <taxon>Bacillales</taxon>
        <taxon>Anoxybacillaceae</taxon>
        <taxon>Geobacillus</taxon>
    </lineage>
</organism>
<sequence length="72" mass="8195">MQRHRTWESVRTNIQRHDYGVNSIRNSHGRRRPQTSRRGPEEIANIALFLASDDASFLNGAVIVADAGWTAY</sequence>
<dbReference type="Gene3D" id="3.40.50.720">
    <property type="entry name" value="NAD(P)-binding Rossmann-like Domain"/>
    <property type="match status" value="1"/>
</dbReference>
<dbReference type="PATRIC" id="fig|1422.18.peg.2611"/>
<evidence type="ECO:0000256" key="1">
    <source>
        <dbReference type="SAM" id="MobiDB-lite"/>
    </source>
</evidence>
<dbReference type="AlphaFoldDB" id="A0A150MUG3"/>
<dbReference type="InterPro" id="IPR036291">
    <property type="entry name" value="NAD(P)-bd_dom_sf"/>
</dbReference>
<accession>A0A150MUG3</accession>
<dbReference type="EMBL" id="LQYV01000032">
    <property type="protein sequence ID" value="KYD28096.1"/>
    <property type="molecule type" value="Genomic_DNA"/>
</dbReference>
<dbReference type="Proteomes" id="UP000075424">
    <property type="component" value="Unassembled WGS sequence"/>
</dbReference>
<dbReference type="SUPFAM" id="SSF51735">
    <property type="entry name" value="NAD(P)-binding Rossmann-fold domains"/>
    <property type="match status" value="1"/>
</dbReference>
<proteinExistence type="predicted"/>
<dbReference type="Pfam" id="PF13561">
    <property type="entry name" value="adh_short_C2"/>
    <property type="match status" value="1"/>
</dbReference>
<evidence type="ECO:0008006" key="4">
    <source>
        <dbReference type="Google" id="ProtNLM"/>
    </source>
</evidence>
<reference evidence="2 3" key="1">
    <citation type="submission" date="2016-01" db="EMBL/GenBank/DDBJ databases">
        <title>Draft Genome Sequences of Seven Thermophilic Sporeformers Isolated from Foods.</title>
        <authorList>
            <person name="Berendsen E.M."/>
            <person name="Wells-Bennik M.H."/>
            <person name="Krawcyk A.O."/>
            <person name="De Jong A."/>
            <person name="Holsappel S."/>
            <person name="Eijlander R.T."/>
            <person name="Kuipers O.P."/>
        </authorList>
    </citation>
    <scope>NUCLEOTIDE SEQUENCE [LARGE SCALE GENOMIC DNA]</scope>
    <source>
        <strain evidence="2 3">B4109</strain>
    </source>
</reference>
<dbReference type="RefSeq" id="WP_230847134.1">
    <property type="nucleotide sequence ID" value="NZ_JARMSJ010000075.1"/>
</dbReference>
<dbReference type="InterPro" id="IPR002347">
    <property type="entry name" value="SDR_fam"/>
</dbReference>
<comment type="caution">
    <text evidence="2">The sequence shown here is derived from an EMBL/GenBank/DDBJ whole genome shotgun (WGS) entry which is preliminary data.</text>
</comment>
<protein>
    <recommendedName>
        <fullName evidence="4">SDR family oxidoreductase</fullName>
    </recommendedName>
</protein>
<name>A0A150MUG3_GEOSE</name>
<evidence type="ECO:0000313" key="2">
    <source>
        <dbReference type="EMBL" id="KYD28096.1"/>
    </source>
</evidence>